<feature type="compositionally biased region" description="Basic and acidic residues" evidence="1">
    <location>
        <begin position="134"/>
        <end position="161"/>
    </location>
</feature>
<dbReference type="Proteomes" id="UP000018763">
    <property type="component" value="Chromosome"/>
</dbReference>
<feature type="region of interest" description="Disordered" evidence="1">
    <location>
        <begin position="104"/>
        <end position="161"/>
    </location>
</feature>
<organism evidence="2 3">
    <name type="scientific">Mycolicibacterium neoaurum VKM Ac-1815D</name>
    <dbReference type="NCBI Taxonomy" id="700508"/>
    <lineage>
        <taxon>Bacteria</taxon>
        <taxon>Bacillati</taxon>
        <taxon>Actinomycetota</taxon>
        <taxon>Actinomycetes</taxon>
        <taxon>Mycobacteriales</taxon>
        <taxon>Mycobacteriaceae</taxon>
        <taxon>Mycolicibacterium</taxon>
    </lineage>
</organism>
<dbReference type="KEGG" id="mne:D174_19415"/>
<dbReference type="EMBL" id="CP006936">
    <property type="protein sequence ID" value="AHC28021.1"/>
    <property type="molecule type" value="Genomic_DNA"/>
</dbReference>
<keyword evidence="3" id="KW-1185">Reference proteome</keyword>
<reference evidence="2 3" key="1">
    <citation type="journal article" date="2014" name="Genome Announc.">
        <title>Complete Genome Sequence of Sterol-Transforming Mycobacterium neoaurum Strain VKM Ac-1815D.</title>
        <authorList>
            <person name="Shtratnikova V.Y."/>
            <person name="Bragin E.Y."/>
            <person name="Dovbnya D.V."/>
            <person name="Pekov Y.A."/>
            <person name="Schelkunov M.I."/>
            <person name="Strizhov N."/>
            <person name="Ivashina T.V."/>
            <person name="Ashapkin V.V."/>
            <person name="Donova M.V."/>
        </authorList>
    </citation>
    <scope>NUCLEOTIDE SEQUENCE [LARGE SCALE GENOMIC DNA]</scope>
    <source>
        <strain evidence="2 3">VKM Ac-1815D</strain>
    </source>
</reference>
<name>V5XJI7_MYCNE</name>
<protein>
    <submittedName>
        <fullName evidence="2">Uncharacterized protein</fullName>
    </submittedName>
</protein>
<dbReference type="HOGENOM" id="CLU_1132622_0_0_11"/>
<evidence type="ECO:0000313" key="2">
    <source>
        <dbReference type="EMBL" id="AHC28021.1"/>
    </source>
</evidence>
<gene>
    <name evidence="2" type="ORF">D174_19415</name>
</gene>
<sequence length="245" mass="26679">MSGQLVGEVIAASDSLRARGLSERGFHALIAIAEKAGTESRQGSVRWDHIRAVLYGASQRTAERAIADLKNAGLIRVVRVGFNNNHGRAAAPIYEIQQTTDSATQVSASLADDTDTQMAESTRTDADTQMAESPDTHTDTHEANARYRQNGDRYRQNGDRYRHPDVVLDVSIDGSIDEKKGLRFRGTSPGGGSCAPTAGGYDIADMTIECPHCHAPAHHPCKQETGEPKQLPCMRRWRSERVAAI</sequence>
<dbReference type="AlphaFoldDB" id="V5XJI7"/>
<proteinExistence type="predicted"/>
<dbReference type="eggNOG" id="ENOG5032IAE">
    <property type="taxonomic scope" value="Bacteria"/>
</dbReference>
<accession>V5XJI7</accession>
<evidence type="ECO:0000313" key="3">
    <source>
        <dbReference type="Proteomes" id="UP000018763"/>
    </source>
</evidence>
<evidence type="ECO:0000256" key="1">
    <source>
        <dbReference type="SAM" id="MobiDB-lite"/>
    </source>
</evidence>